<name>A0A218XSC2_PUNGR</name>
<comment type="caution">
    <text evidence="1">The sequence shown here is derived from an EMBL/GenBank/DDBJ whole genome shotgun (WGS) entry which is preliminary data.</text>
</comment>
<sequence>MLLRHADLQFQVALAILEDFCFDNASRSRSQRPRYEASKAPVSHAWAYRDILDDALPALSFDQTRSDHFQNAMNRPRKGMSGIWLWGSLLKGGYDPFWSYAKTKRKEKAWGNALPQVKRIHEFTPVARCTPFPLFFCCEGYPKLLGWHAWFAHCA</sequence>
<dbReference type="Proteomes" id="UP000197138">
    <property type="component" value="Unassembled WGS sequence"/>
</dbReference>
<reference evidence="2" key="1">
    <citation type="journal article" date="2017" name="Plant J.">
        <title>The pomegranate (Punica granatum L.) genome and the genomics of punicalagin biosynthesis.</title>
        <authorList>
            <person name="Qin G."/>
            <person name="Xu C."/>
            <person name="Ming R."/>
            <person name="Tang H."/>
            <person name="Guyot R."/>
            <person name="Kramer E.M."/>
            <person name="Hu Y."/>
            <person name="Yi X."/>
            <person name="Qi Y."/>
            <person name="Xu X."/>
            <person name="Gao Z."/>
            <person name="Pan H."/>
            <person name="Jian J."/>
            <person name="Tian Y."/>
            <person name="Yue Z."/>
            <person name="Xu Y."/>
        </authorList>
    </citation>
    <scope>NUCLEOTIDE SEQUENCE [LARGE SCALE GENOMIC DNA]</scope>
    <source>
        <strain evidence="2">cv. Dabenzi</strain>
    </source>
</reference>
<organism evidence="1 2">
    <name type="scientific">Punica granatum</name>
    <name type="common">Pomegranate</name>
    <dbReference type="NCBI Taxonomy" id="22663"/>
    <lineage>
        <taxon>Eukaryota</taxon>
        <taxon>Viridiplantae</taxon>
        <taxon>Streptophyta</taxon>
        <taxon>Embryophyta</taxon>
        <taxon>Tracheophyta</taxon>
        <taxon>Spermatophyta</taxon>
        <taxon>Magnoliopsida</taxon>
        <taxon>eudicotyledons</taxon>
        <taxon>Gunneridae</taxon>
        <taxon>Pentapetalae</taxon>
        <taxon>rosids</taxon>
        <taxon>malvids</taxon>
        <taxon>Myrtales</taxon>
        <taxon>Lythraceae</taxon>
        <taxon>Punica</taxon>
    </lineage>
</organism>
<protein>
    <submittedName>
        <fullName evidence="1">Uncharacterized protein</fullName>
    </submittedName>
</protein>
<proteinExistence type="predicted"/>
<accession>A0A218XSC2</accession>
<dbReference type="EMBL" id="MTKT01000808">
    <property type="protein sequence ID" value="OWM87708.1"/>
    <property type="molecule type" value="Genomic_DNA"/>
</dbReference>
<evidence type="ECO:0000313" key="2">
    <source>
        <dbReference type="Proteomes" id="UP000197138"/>
    </source>
</evidence>
<gene>
    <name evidence="1" type="ORF">CDL15_Pgr027312</name>
</gene>
<dbReference type="AlphaFoldDB" id="A0A218XSC2"/>
<evidence type="ECO:0000313" key="1">
    <source>
        <dbReference type="EMBL" id="OWM87708.1"/>
    </source>
</evidence>